<sequence length="61" mass="6821">VPARVDNSRNSSPLQLRRCPRFQHLLYTVVAPTLLVPSSKSHFAKSAAVCFRIFLFVGSSF</sequence>
<proteinExistence type="predicted"/>
<name>A0A453JC13_AEGTS</name>
<dbReference type="EnsemblPlants" id="AET4Gv20860500.13">
    <property type="protein sequence ID" value="AET4Gv20860500.13"/>
    <property type="gene ID" value="AET4Gv20860500"/>
</dbReference>
<reference evidence="1" key="5">
    <citation type="journal article" date="2021" name="G3 (Bethesda)">
        <title>Aegilops tauschii genome assembly Aet v5.0 features greater sequence contiguity and improved annotation.</title>
        <authorList>
            <person name="Wang L."/>
            <person name="Zhu T."/>
            <person name="Rodriguez J.C."/>
            <person name="Deal K.R."/>
            <person name="Dubcovsky J."/>
            <person name="McGuire P.E."/>
            <person name="Lux T."/>
            <person name="Spannagl M."/>
            <person name="Mayer K.F.X."/>
            <person name="Baldrich P."/>
            <person name="Meyers B.C."/>
            <person name="Huo N."/>
            <person name="Gu Y.Q."/>
            <person name="Zhou H."/>
            <person name="Devos K.M."/>
            <person name="Bennetzen J.L."/>
            <person name="Unver T."/>
            <person name="Budak H."/>
            <person name="Gulick P.J."/>
            <person name="Galiba G."/>
            <person name="Kalapos B."/>
            <person name="Nelson D.R."/>
            <person name="Li P."/>
            <person name="You F.M."/>
            <person name="Luo M.C."/>
            <person name="Dvorak J."/>
        </authorList>
    </citation>
    <scope>NUCLEOTIDE SEQUENCE [LARGE SCALE GENOMIC DNA]</scope>
    <source>
        <strain evidence="1">cv. AL8/78</strain>
    </source>
</reference>
<dbReference type="Proteomes" id="UP000015105">
    <property type="component" value="Chromosome 4D"/>
</dbReference>
<evidence type="ECO:0000313" key="2">
    <source>
        <dbReference type="Proteomes" id="UP000015105"/>
    </source>
</evidence>
<keyword evidence="2" id="KW-1185">Reference proteome</keyword>
<protein>
    <submittedName>
        <fullName evidence="1">Uncharacterized protein</fullName>
    </submittedName>
</protein>
<reference evidence="2" key="2">
    <citation type="journal article" date="2017" name="Nat. Plants">
        <title>The Aegilops tauschii genome reveals multiple impacts of transposons.</title>
        <authorList>
            <person name="Zhao G."/>
            <person name="Zou C."/>
            <person name="Li K."/>
            <person name="Wang K."/>
            <person name="Li T."/>
            <person name="Gao L."/>
            <person name="Zhang X."/>
            <person name="Wang H."/>
            <person name="Yang Z."/>
            <person name="Liu X."/>
            <person name="Jiang W."/>
            <person name="Mao L."/>
            <person name="Kong X."/>
            <person name="Jiao Y."/>
            <person name="Jia J."/>
        </authorList>
    </citation>
    <scope>NUCLEOTIDE SEQUENCE [LARGE SCALE GENOMIC DNA]</scope>
    <source>
        <strain evidence="2">cv. AL8/78</strain>
    </source>
</reference>
<reference evidence="1" key="3">
    <citation type="journal article" date="2017" name="Nature">
        <title>Genome sequence of the progenitor of the wheat D genome Aegilops tauschii.</title>
        <authorList>
            <person name="Luo M.C."/>
            <person name="Gu Y.Q."/>
            <person name="Puiu D."/>
            <person name="Wang H."/>
            <person name="Twardziok S.O."/>
            <person name="Deal K.R."/>
            <person name="Huo N."/>
            <person name="Zhu T."/>
            <person name="Wang L."/>
            <person name="Wang Y."/>
            <person name="McGuire P.E."/>
            <person name="Liu S."/>
            <person name="Long H."/>
            <person name="Ramasamy R.K."/>
            <person name="Rodriguez J.C."/>
            <person name="Van S.L."/>
            <person name="Yuan L."/>
            <person name="Wang Z."/>
            <person name="Xia Z."/>
            <person name="Xiao L."/>
            <person name="Anderson O.D."/>
            <person name="Ouyang S."/>
            <person name="Liang Y."/>
            <person name="Zimin A.V."/>
            <person name="Pertea G."/>
            <person name="Qi P."/>
            <person name="Bennetzen J.L."/>
            <person name="Dai X."/>
            <person name="Dawson M.W."/>
            <person name="Muller H.G."/>
            <person name="Kugler K."/>
            <person name="Rivarola-Duarte L."/>
            <person name="Spannagl M."/>
            <person name="Mayer K.F.X."/>
            <person name="Lu F.H."/>
            <person name="Bevan M.W."/>
            <person name="Leroy P."/>
            <person name="Li P."/>
            <person name="You F.M."/>
            <person name="Sun Q."/>
            <person name="Liu Z."/>
            <person name="Lyons E."/>
            <person name="Wicker T."/>
            <person name="Salzberg S.L."/>
            <person name="Devos K.M."/>
            <person name="Dvorak J."/>
        </authorList>
    </citation>
    <scope>NUCLEOTIDE SEQUENCE [LARGE SCALE GENOMIC DNA]</scope>
    <source>
        <strain evidence="1">cv. AL8/78</strain>
    </source>
</reference>
<dbReference type="Gramene" id="AET4Gv20860500.13">
    <property type="protein sequence ID" value="AET4Gv20860500.13"/>
    <property type="gene ID" value="AET4Gv20860500"/>
</dbReference>
<dbReference type="AlphaFoldDB" id="A0A453JC13"/>
<organism evidence="1 2">
    <name type="scientific">Aegilops tauschii subsp. strangulata</name>
    <name type="common">Goatgrass</name>
    <dbReference type="NCBI Taxonomy" id="200361"/>
    <lineage>
        <taxon>Eukaryota</taxon>
        <taxon>Viridiplantae</taxon>
        <taxon>Streptophyta</taxon>
        <taxon>Embryophyta</taxon>
        <taxon>Tracheophyta</taxon>
        <taxon>Spermatophyta</taxon>
        <taxon>Magnoliopsida</taxon>
        <taxon>Liliopsida</taxon>
        <taxon>Poales</taxon>
        <taxon>Poaceae</taxon>
        <taxon>BOP clade</taxon>
        <taxon>Pooideae</taxon>
        <taxon>Triticodae</taxon>
        <taxon>Triticeae</taxon>
        <taxon>Triticinae</taxon>
        <taxon>Aegilops</taxon>
    </lineage>
</organism>
<reference evidence="2" key="1">
    <citation type="journal article" date="2014" name="Science">
        <title>Ancient hybridizations among the ancestral genomes of bread wheat.</title>
        <authorList>
            <consortium name="International Wheat Genome Sequencing Consortium,"/>
            <person name="Marcussen T."/>
            <person name="Sandve S.R."/>
            <person name="Heier L."/>
            <person name="Spannagl M."/>
            <person name="Pfeifer M."/>
            <person name="Jakobsen K.S."/>
            <person name="Wulff B.B."/>
            <person name="Steuernagel B."/>
            <person name="Mayer K.F."/>
            <person name="Olsen O.A."/>
        </authorList>
    </citation>
    <scope>NUCLEOTIDE SEQUENCE [LARGE SCALE GENOMIC DNA]</scope>
    <source>
        <strain evidence="2">cv. AL8/78</strain>
    </source>
</reference>
<reference evidence="1" key="4">
    <citation type="submission" date="2019-03" db="UniProtKB">
        <authorList>
            <consortium name="EnsemblPlants"/>
        </authorList>
    </citation>
    <scope>IDENTIFICATION</scope>
</reference>
<evidence type="ECO:0000313" key="1">
    <source>
        <dbReference type="EnsemblPlants" id="AET4Gv20860500.13"/>
    </source>
</evidence>
<accession>A0A453JC13</accession>